<feature type="transmembrane region" description="Helical" evidence="5">
    <location>
        <begin position="242"/>
        <end position="259"/>
    </location>
</feature>
<feature type="transmembrane region" description="Helical" evidence="5">
    <location>
        <begin position="340"/>
        <end position="359"/>
    </location>
</feature>
<comment type="caution">
    <text evidence="7">The sequence shown here is derived from an EMBL/GenBank/DDBJ whole genome shotgun (WGS) entry which is preliminary data.</text>
</comment>
<dbReference type="PANTHER" id="PTHR11662:SF285">
    <property type="entry name" value="HEXURONATE TRANSPORTER"/>
    <property type="match status" value="1"/>
</dbReference>
<evidence type="ECO:0000256" key="4">
    <source>
        <dbReference type="ARBA" id="ARBA00023136"/>
    </source>
</evidence>
<dbReference type="InterPro" id="IPR011701">
    <property type="entry name" value="MFS"/>
</dbReference>
<dbReference type="InterPro" id="IPR036259">
    <property type="entry name" value="MFS_trans_sf"/>
</dbReference>
<dbReference type="EMBL" id="SZQL01000018">
    <property type="protein sequence ID" value="TKK65824.1"/>
    <property type="molecule type" value="Genomic_DNA"/>
</dbReference>
<dbReference type="CDD" id="cd17319">
    <property type="entry name" value="MFS_ExuT_GudP_like"/>
    <property type="match status" value="1"/>
</dbReference>
<keyword evidence="4 5" id="KW-0472">Membrane</keyword>
<dbReference type="RefSeq" id="WP_137263375.1">
    <property type="nucleotide sequence ID" value="NZ_SZQL01000018.1"/>
</dbReference>
<evidence type="ECO:0000256" key="5">
    <source>
        <dbReference type="SAM" id="Phobius"/>
    </source>
</evidence>
<reference evidence="7 8" key="1">
    <citation type="submission" date="2019-05" db="EMBL/GenBank/DDBJ databases">
        <title>Panacibacter sp. strain 17mud1-8 Genome sequencing and assembly.</title>
        <authorList>
            <person name="Chhetri G."/>
        </authorList>
    </citation>
    <scope>NUCLEOTIDE SEQUENCE [LARGE SCALE GENOMIC DNA]</scope>
    <source>
        <strain evidence="7 8">17mud1-8</strain>
    </source>
</reference>
<dbReference type="Gene3D" id="1.20.1250.20">
    <property type="entry name" value="MFS general substrate transporter like domains"/>
    <property type="match status" value="2"/>
</dbReference>
<keyword evidence="2 5" id="KW-0812">Transmembrane</keyword>
<feature type="transmembrane region" description="Helical" evidence="5">
    <location>
        <begin position="409"/>
        <end position="431"/>
    </location>
</feature>
<evidence type="ECO:0000256" key="1">
    <source>
        <dbReference type="ARBA" id="ARBA00004141"/>
    </source>
</evidence>
<comment type="subcellular location">
    <subcellularLocation>
        <location evidence="1">Membrane</location>
        <topology evidence="1">Multi-pass membrane protein</topology>
    </subcellularLocation>
</comment>
<dbReference type="GO" id="GO:0015134">
    <property type="term" value="F:hexuronate transmembrane transporter activity"/>
    <property type="evidence" value="ECO:0007669"/>
    <property type="project" value="TreeGrafter"/>
</dbReference>
<feature type="transmembrane region" description="Helical" evidence="5">
    <location>
        <begin position="180"/>
        <end position="201"/>
    </location>
</feature>
<feature type="transmembrane region" description="Helical" evidence="5">
    <location>
        <begin position="279"/>
        <end position="304"/>
    </location>
</feature>
<name>A0A4U3KW17_9BACT</name>
<evidence type="ECO:0000313" key="7">
    <source>
        <dbReference type="EMBL" id="TKK65824.1"/>
    </source>
</evidence>
<feature type="transmembrane region" description="Helical" evidence="5">
    <location>
        <begin position="371"/>
        <end position="397"/>
    </location>
</feature>
<dbReference type="PANTHER" id="PTHR11662">
    <property type="entry name" value="SOLUTE CARRIER FAMILY 17"/>
    <property type="match status" value="1"/>
</dbReference>
<dbReference type="InterPro" id="IPR020846">
    <property type="entry name" value="MFS_dom"/>
</dbReference>
<proteinExistence type="predicted"/>
<feature type="transmembrane region" description="Helical" evidence="5">
    <location>
        <begin position="90"/>
        <end position="109"/>
    </location>
</feature>
<accession>A0A4U3KW17</accession>
<feature type="transmembrane region" description="Helical" evidence="5">
    <location>
        <begin position="316"/>
        <end position="334"/>
    </location>
</feature>
<dbReference type="PROSITE" id="PS50850">
    <property type="entry name" value="MFS"/>
    <property type="match status" value="1"/>
</dbReference>
<feature type="transmembrane region" description="Helical" evidence="5">
    <location>
        <begin position="21"/>
        <end position="38"/>
    </location>
</feature>
<evidence type="ECO:0000256" key="2">
    <source>
        <dbReference type="ARBA" id="ARBA00022692"/>
    </source>
</evidence>
<sequence length="440" mass="48409">MIQTAPPRPKPTSNVQVAGKYRWVVVALLFFATTINYLDRQVIGLLKDDLARSFNWSEKDYSNIVMAFSAAYALGLLLFGRLIDRIGTKLGYTISVVIWSLAAMAHALAKSTFGFGVARTALGLGEAGNFPAAIKSVAEWFPKKDRALATGIFNSGSNIAAIAGPPLIAWIYTSYGWREAFIWTGVLGFIWLLFWGIFYEIPARQKRLGKAELAYINSDAPEADPENDSRVSWSKILGFRQTWSFVVGKFLTDPIWWFYLFWIPSYFNTTYHLDISQSAIYVSTIYVTASFGSVLGGYLSGLLIKRGLPVYKARKTAMLLFALLVVPVVFVQFTTHAWTAVILISLAAAAHQAWSANIFTTASDMFPKKAVSSVVGIGGMAGSVGGILFPLLIGILLDHFKALGTLNTGYNIIFGICGGAYLLAWFMMNLLSPSMKQVRL</sequence>
<evidence type="ECO:0000259" key="6">
    <source>
        <dbReference type="PROSITE" id="PS50850"/>
    </source>
</evidence>
<keyword evidence="8" id="KW-1185">Reference proteome</keyword>
<dbReference type="OrthoDB" id="9781156at2"/>
<dbReference type="InterPro" id="IPR050382">
    <property type="entry name" value="MFS_Na/Anion_cotransporter"/>
</dbReference>
<dbReference type="SUPFAM" id="SSF103473">
    <property type="entry name" value="MFS general substrate transporter"/>
    <property type="match status" value="1"/>
</dbReference>
<feature type="transmembrane region" description="Helical" evidence="5">
    <location>
        <begin position="64"/>
        <end position="83"/>
    </location>
</feature>
<gene>
    <name evidence="7" type="ORF">FC093_18905</name>
</gene>
<organism evidence="7 8">
    <name type="scientific">Ilyomonas limi</name>
    <dbReference type="NCBI Taxonomy" id="2575867"/>
    <lineage>
        <taxon>Bacteria</taxon>
        <taxon>Pseudomonadati</taxon>
        <taxon>Bacteroidota</taxon>
        <taxon>Chitinophagia</taxon>
        <taxon>Chitinophagales</taxon>
        <taxon>Chitinophagaceae</taxon>
        <taxon>Ilyomonas</taxon>
    </lineage>
</organism>
<dbReference type="Pfam" id="PF07690">
    <property type="entry name" value="MFS_1"/>
    <property type="match status" value="1"/>
</dbReference>
<evidence type="ECO:0000313" key="8">
    <source>
        <dbReference type="Proteomes" id="UP000305848"/>
    </source>
</evidence>
<dbReference type="AlphaFoldDB" id="A0A4U3KW17"/>
<keyword evidence="3 5" id="KW-1133">Transmembrane helix</keyword>
<evidence type="ECO:0000256" key="3">
    <source>
        <dbReference type="ARBA" id="ARBA00022989"/>
    </source>
</evidence>
<dbReference type="GO" id="GO:0016020">
    <property type="term" value="C:membrane"/>
    <property type="evidence" value="ECO:0007669"/>
    <property type="project" value="UniProtKB-SubCell"/>
</dbReference>
<dbReference type="Proteomes" id="UP000305848">
    <property type="component" value="Unassembled WGS sequence"/>
</dbReference>
<protein>
    <submittedName>
        <fullName evidence="7">MFS transporter</fullName>
    </submittedName>
</protein>
<feature type="domain" description="Major facilitator superfamily (MFS) profile" evidence="6">
    <location>
        <begin position="25"/>
        <end position="436"/>
    </location>
</feature>